<dbReference type="InterPro" id="IPR039565">
    <property type="entry name" value="BamD-like"/>
</dbReference>
<keyword evidence="2" id="KW-0802">TPR repeat</keyword>
<feature type="repeat" description="TPR" evidence="2">
    <location>
        <begin position="183"/>
        <end position="216"/>
    </location>
</feature>
<feature type="signal peptide" evidence="3">
    <location>
        <begin position="1"/>
        <end position="24"/>
    </location>
</feature>
<evidence type="ECO:0000256" key="2">
    <source>
        <dbReference type="PROSITE-ProRule" id="PRU00339"/>
    </source>
</evidence>
<comment type="caution">
    <text evidence="5">The sequence shown here is derived from an EMBL/GenBank/DDBJ whole genome shotgun (WGS) entry which is preliminary data.</text>
</comment>
<evidence type="ECO:0000256" key="1">
    <source>
        <dbReference type="ARBA" id="ARBA00022729"/>
    </source>
</evidence>
<keyword evidence="6" id="KW-1185">Reference proteome</keyword>
<dbReference type="SUPFAM" id="SSF63825">
    <property type="entry name" value="YWTD domain"/>
    <property type="match status" value="1"/>
</dbReference>
<dbReference type="SUPFAM" id="SSF48452">
    <property type="entry name" value="TPR-like"/>
    <property type="match status" value="1"/>
</dbReference>
<dbReference type="InterPro" id="IPR011042">
    <property type="entry name" value="6-blade_b-propeller_TolB-like"/>
</dbReference>
<dbReference type="Pfam" id="PF13525">
    <property type="entry name" value="YfiO"/>
    <property type="match status" value="1"/>
</dbReference>
<dbReference type="EMBL" id="JBHPBY010000433">
    <property type="protein sequence ID" value="MFC1853149.1"/>
    <property type="molecule type" value="Genomic_DNA"/>
</dbReference>
<evidence type="ECO:0000256" key="3">
    <source>
        <dbReference type="SAM" id="SignalP"/>
    </source>
</evidence>
<evidence type="ECO:0000259" key="4">
    <source>
        <dbReference type="Pfam" id="PF13525"/>
    </source>
</evidence>
<feature type="chain" id="PRO_5046476880" evidence="3">
    <location>
        <begin position="25"/>
        <end position="495"/>
    </location>
</feature>
<organism evidence="5 6">
    <name type="scientific">candidate division CSSED10-310 bacterium</name>
    <dbReference type="NCBI Taxonomy" id="2855610"/>
    <lineage>
        <taxon>Bacteria</taxon>
        <taxon>Bacteria division CSSED10-310</taxon>
    </lineage>
</organism>
<keyword evidence="1 3" id="KW-0732">Signal</keyword>
<protein>
    <submittedName>
        <fullName evidence="5">Tetratricopeptide repeat protein</fullName>
    </submittedName>
</protein>
<sequence length="495" mass="56455">MSSIKLFAITSLLVCIYSFVPISAADTPDIAEGLYRNALSLLNQGLAEQALADFTKIVNLYPSSEYADDAYYLIGKHYFQVLDYEKSLEALNMVINSYGNLDWAPAAYYLKAKIFLDSRYDKFDNKVAYANFSRIFSIYQDSDWVDRGYFGAGLATMNLLDYDKAHELFQHVAEEFPDSEFAPQARYHQGLCFVMTGDIVWALQSLQKVIDFYPSSDYAVLAKGLNTLIYKTYFAPAQGQRYNYKQVSTFSLASFKFDDAENIAIDSQGNMTIANSGEGAFYSFDVEGKLLKKKKMPHKISSLHYNIVDELVRGTNTTVLVGDKAIKLAFIKKNEKEPLEKIKRVIVDKEYNLFVVDSKFGLIQYERGRTKVKKVWPSSSVKGVEDIDHDLEGYIYFINDGIDAVMKYKNDGTEVGRIPRDGTQYKMKSMNRLALDTIGNIYILDSKTPAIFIFSKELQFIQHIQLSKKPVDFDVNYRGEIFVLNSKEKTVKKYL</sequence>
<dbReference type="InterPro" id="IPR019734">
    <property type="entry name" value="TPR_rpt"/>
</dbReference>
<evidence type="ECO:0000313" key="5">
    <source>
        <dbReference type="EMBL" id="MFC1853149.1"/>
    </source>
</evidence>
<name>A0ABV6Z3X8_UNCC1</name>
<dbReference type="InterPro" id="IPR011990">
    <property type="entry name" value="TPR-like_helical_dom_sf"/>
</dbReference>
<feature type="domain" description="Outer membrane lipoprotein BamD-like" evidence="4">
    <location>
        <begin position="32"/>
        <end position="186"/>
    </location>
</feature>
<dbReference type="Proteomes" id="UP001594351">
    <property type="component" value="Unassembled WGS sequence"/>
</dbReference>
<proteinExistence type="predicted"/>
<dbReference type="PROSITE" id="PS50005">
    <property type="entry name" value="TPR"/>
    <property type="match status" value="1"/>
</dbReference>
<gene>
    <name evidence="5" type="ORF">ACFL27_23370</name>
</gene>
<dbReference type="SMART" id="SM00028">
    <property type="entry name" value="TPR"/>
    <property type="match status" value="4"/>
</dbReference>
<evidence type="ECO:0000313" key="6">
    <source>
        <dbReference type="Proteomes" id="UP001594351"/>
    </source>
</evidence>
<reference evidence="5 6" key="1">
    <citation type="submission" date="2024-09" db="EMBL/GenBank/DDBJ databases">
        <title>Laminarin stimulates single cell rates of sulfate reduction while oxygen inhibits transcriptomic activity in coastal marine sediment.</title>
        <authorList>
            <person name="Lindsay M."/>
            <person name="Orcutt B."/>
            <person name="Emerson D."/>
            <person name="Stepanauskas R."/>
            <person name="D'Angelo T."/>
        </authorList>
    </citation>
    <scope>NUCLEOTIDE SEQUENCE [LARGE SCALE GENOMIC DNA]</scope>
    <source>
        <strain evidence="5">SAG AM-311-K15</strain>
    </source>
</reference>
<dbReference type="Gene3D" id="1.25.40.10">
    <property type="entry name" value="Tetratricopeptide repeat domain"/>
    <property type="match status" value="2"/>
</dbReference>
<dbReference type="Gene3D" id="2.120.10.30">
    <property type="entry name" value="TolB, C-terminal domain"/>
    <property type="match status" value="1"/>
</dbReference>
<accession>A0ABV6Z3X8</accession>